<evidence type="ECO:0000256" key="7">
    <source>
        <dbReference type="ARBA" id="ARBA00023136"/>
    </source>
</evidence>
<evidence type="ECO:0000313" key="13">
    <source>
        <dbReference type="WBParaSite" id="maker-uti_cns_0018573-snap-gene-0.2-mRNA-1"/>
    </source>
</evidence>
<dbReference type="GO" id="GO:0012505">
    <property type="term" value="C:endomembrane system"/>
    <property type="evidence" value="ECO:0007669"/>
    <property type="project" value="UniProtKB-SubCell"/>
</dbReference>
<feature type="region of interest" description="Disordered" evidence="10">
    <location>
        <begin position="296"/>
        <end position="331"/>
    </location>
</feature>
<feature type="compositionally biased region" description="Polar residues" evidence="10">
    <location>
        <begin position="400"/>
        <end position="410"/>
    </location>
</feature>
<keyword evidence="8" id="KW-1071">Ligand-gated ion channel</keyword>
<feature type="transmembrane region" description="Helical" evidence="11">
    <location>
        <begin position="252"/>
        <end position="274"/>
    </location>
</feature>
<dbReference type="GO" id="GO:0098794">
    <property type="term" value="C:postsynapse"/>
    <property type="evidence" value="ECO:0007669"/>
    <property type="project" value="GOC"/>
</dbReference>
<dbReference type="GO" id="GO:0033198">
    <property type="term" value="P:response to ATP"/>
    <property type="evidence" value="ECO:0007669"/>
    <property type="project" value="InterPro"/>
</dbReference>
<keyword evidence="3" id="KW-0813">Transport</keyword>
<keyword evidence="12" id="KW-1185">Reference proteome</keyword>
<dbReference type="Gene3D" id="1.20.1070.10">
    <property type="entry name" value="Rhodopsin 7-helix transmembrane proteins"/>
    <property type="match status" value="1"/>
</dbReference>
<dbReference type="Gene3D" id="2.60.490.10">
    <property type="entry name" value="atp-gated p2x4 ion channel domain"/>
    <property type="match status" value="1"/>
</dbReference>
<dbReference type="WBParaSite" id="maker-uti_cns_0018573-snap-gene-0.2-mRNA-1">
    <property type="protein sequence ID" value="maker-uti_cns_0018573-snap-gene-0.2-mRNA-1"/>
    <property type="gene ID" value="maker-uti_cns_0018573-snap-gene-0.2"/>
</dbReference>
<feature type="compositionally biased region" description="Basic and acidic residues" evidence="10">
    <location>
        <begin position="296"/>
        <end position="305"/>
    </location>
</feature>
<keyword evidence="9" id="KW-0407">Ion channel</keyword>
<keyword evidence="5 11" id="KW-1133">Transmembrane helix</keyword>
<dbReference type="GO" id="GO:0001614">
    <property type="term" value="F:purinergic nucleotide receptor activity"/>
    <property type="evidence" value="ECO:0007669"/>
    <property type="project" value="InterPro"/>
</dbReference>
<evidence type="ECO:0000256" key="9">
    <source>
        <dbReference type="ARBA" id="ARBA00023303"/>
    </source>
</evidence>
<evidence type="ECO:0000256" key="10">
    <source>
        <dbReference type="SAM" id="MobiDB-lite"/>
    </source>
</evidence>
<proteinExistence type="inferred from homology"/>
<evidence type="ECO:0000256" key="2">
    <source>
        <dbReference type="ARBA" id="ARBA00009848"/>
    </source>
</evidence>
<dbReference type="GO" id="GO:0005886">
    <property type="term" value="C:plasma membrane"/>
    <property type="evidence" value="ECO:0007669"/>
    <property type="project" value="InterPro"/>
</dbReference>
<comment type="subcellular location">
    <subcellularLocation>
        <location evidence="1">Endomembrane system</location>
    </subcellularLocation>
</comment>
<sequence length="661" mass="72987">MNSAFFVTTNVVITKNQSQTTCEEDKDNRWHASCKSDADCQKGHVHMLGWGVKTGRCVRSSREANLTICEIYGWCPTERDQLPLGDDTVLMTHVKNFTVLIKNSVEFPKFGVKRRNILTKMTNRYLKTCNYRPNHPEDRYCPIFKLGDIIKYGQAISEKAAKQIWITGGMVAIDIHWECNFDYDEEHCKPEYKFRNLEDGKVGQGWNFRHAYHYVEDGIHKRTLVKAFGIQFFISVTGRGGKFDILNFTMNLGSGLALLTLATVLCDIIVLNIMRKRKKYRQAKIDKVKRKEIERAKTIRESDRGGRRRGKRNRLGGATESAPGALGSASFTGHLSTPNSASLAVSGADLSDISACVRPCCGLGRRRPPPPRAAFVPATAPAASGTPVGFPAGHRRPSDPSDSASESTGSDDAELKAEAAANAAANEAAAALRPAPPYQQQPQHRLVQFRGPSEDLPRNQVMLFFTSDQCSEAEVNQTMAQHDHSYLRVEQSNSFVILPISLVALLLNSLSLFVFARQKFDNKAVRFSLLSISSTEVCLQLALISEIAIVKSYFEHRHSPAAFAVTSCIHVAINALVSIRNWNLLLISAARCEVVARPLASRRCLIFSRGRLALAFGSIIVLAFALALLAALADKGVLCSNSAELLAVENELMSGRPGRVF</sequence>
<dbReference type="Proteomes" id="UP000095280">
    <property type="component" value="Unplaced"/>
</dbReference>
<evidence type="ECO:0000256" key="3">
    <source>
        <dbReference type="ARBA" id="ARBA00022448"/>
    </source>
</evidence>
<dbReference type="NCBIfam" id="TIGR00863">
    <property type="entry name" value="P2X"/>
    <property type="match status" value="1"/>
</dbReference>
<dbReference type="SUPFAM" id="SSF81321">
    <property type="entry name" value="Family A G protein-coupled receptor-like"/>
    <property type="match status" value="1"/>
</dbReference>
<feature type="transmembrane region" description="Helical" evidence="11">
    <location>
        <begin position="561"/>
        <end position="577"/>
    </location>
</feature>
<feature type="region of interest" description="Disordered" evidence="10">
    <location>
        <begin position="372"/>
        <end position="420"/>
    </location>
</feature>
<keyword evidence="4 11" id="KW-0812">Transmembrane</keyword>
<comment type="similarity">
    <text evidence="2">Belongs to the P2X receptor family.</text>
</comment>
<feature type="compositionally biased region" description="Low complexity" evidence="10">
    <location>
        <begin position="373"/>
        <end position="383"/>
    </location>
</feature>
<dbReference type="InterPro" id="IPR027309">
    <property type="entry name" value="P2X_extracellular_dom_sf"/>
</dbReference>
<evidence type="ECO:0000256" key="4">
    <source>
        <dbReference type="ARBA" id="ARBA00022692"/>
    </source>
</evidence>
<keyword evidence="6" id="KW-0406">Ion transport</keyword>
<reference evidence="13" key="1">
    <citation type="submission" date="2016-11" db="UniProtKB">
        <authorList>
            <consortium name="WormBaseParasite"/>
        </authorList>
    </citation>
    <scope>IDENTIFICATION</scope>
</reference>
<evidence type="ECO:0000313" key="12">
    <source>
        <dbReference type="Proteomes" id="UP000095280"/>
    </source>
</evidence>
<dbReference type="InterPro" id="IPR059116">
    <property type="entry name" value="P2X_receptor"/>
</dbReference>
<name>A0A1I8IXK0_9PLAT</name>
<protein>
    <submittedName>
        <fullName evidence="13">ATP receptor</fullName>
    </submittedName>
</protein>
<dbReference type="GO" id="GO:0070588">
    <property type="term" value="P:calcium ion transmembrane transport"/>
    <property type="evidence" value="ECO:0007669"/>
    <property type="project" value="TreeGrafter"/>
</dbReference>
<feature type="transmembrane region" description="Helical" evidence="11">
    <location>
        <begin position="495"/>
        <end position="515"/>
    </location>
</feature>
<dbReference type="PANTHER" id="PTHR10125">
    <property type="entry name" value="P2X PURINOCEPTOR"/>
    <property type="match status" value="1"/>
</dbReference>
<dbReference type="Pfam" id="PF00864">
    <property type="entry name" value="P2X_receptor"/>
    <property type="match status" value="1"/>
</dbReference>
<accession>A0A1I8IXK0</accession>
<feature type="transmembrane region" description="Helical" evidence="11">
    <location>
        <begin position="612"/>
        <end position="633"/>
    </location>
</feature>
<dbReference type="GO" id="GO:0004931">
    <property type="term" value="F:extracellularly ATP-gated monoatomic cation channel activity"/>
    <property type="evidence" value="ECO:0007669"/>
    <property type="project" value="InterPro"/>
</dbReference>
<evidence type="ECO:0000256" key="5">
    <source>
        <dbReference type="ARBA" id="ARBA00022989"/>
    </source>
</evidence>
<dbReference type="InterPro" id="IPR001429">
    <property type="entry name" value="P2X_purnocptor"/>
</dbReference>
<evidence type="ECO:0000256" key="11">
    <source>
        <dbReference type="SAM" id="Phobius"/>
    </source>
</evidence>
<organism evidence="12 13">
    <name type="scientific">Macrostomum lignano</name>
    <dbReference type="NCBI Taxonomy" id="282301"/>
    <lineage>
        <taxon>Eukaryota</taxon>
        <taxon>Metazoa</taxon>
        <taxon>Spiralia</taxon>
        <taxon>Lophotrochozoa</taxon>
        <taxon>Platyhelminthes</taxon>
        <taxon>Rhabditophora</taxon>
        <taxon>Macrostomorpha</taxon>
        <taxon>Macrostomida</taxon>
        <taxon>Macrostomidae</taxon>
        <taxon>Macrostomum</taxon>
    </lineage>
</organism>
<dbReference type="Gene3D" id="1.10.287.940">
    <property type="entry name" value="atp-gated p2x4 ion channel"/>
    <property type="match status" value="1"/>
</dbReference>
<dbReference type="AlphaFoldDB" id="A0A1I8IXK0"/>
<evidence type="ECO:0000256" key="1">
    <source>
        <dbReference type="ARBA" id="ARBA00004308"/>
    </source>
</evidence>
<evidence type="ECO:0000256" key="6">
    <source>
        <dbReference type="ARBA" id="ARBA00023065"/>
    </source>
</evidence>
<evidence type="ECO:0000256" key="8">
    <source>
        <dbReference type="ARBA" id="ARBA00023286"/>
    </source>
</evidence>
<dbReference type="PANTHER" id="PTHR10125:SF31">
    <property type="entry name" value="P2X RECEPTOR E"/>
    <property type="match status" value="1"/>
</dbReference>
<dbReference type="PRINTS" id="PR01307">
    <property type="entry name" value="P2XRECEPTOR"/>
</dbReference>
<keyword evidence="7 11" id="KW-0472">Membrane</keyword>